<dbReference type="GO" id="GO:0004659">
    <property type="term" value="F:prenyltransferase activity"/>
    <property type="evidence" value="ECO:0007669"/>
    <property type="project" value="UniProtKB-KW"/>
</dbReference>
<comment type="similarity">
    <text evidence="1">Belongs to the aromatic prenyltransferase family.</text>
</comment>
<keyword evidence="3" id="KW-0808">Transferase</keyword>
<dbReference type="EMBL" id="JAGTPG010000002">
    <property type="protein sequence ID" value="MBR8641426.1"/>
    <property type="molecule type" value="Genomic_DNA"/>
</dbReference>
<dbReference type="SFLD" id="SFLDS00036">
    <property type="entry name" value="Aromatic_Prenyltransferase"/>
    <property type="match status" value="1"/>
</dbReference>
<dbReference type="InterPro" id="IPR036239">
    <property type="entry name" value="PrenylTrfase-like_sf"/>
</dbReference>
<evidence type="ECO:0000256" key="1">
    <source>
        <dbReference type="ARBA" id="ARBA00005368"/>
    </source>
</evidence>
<reference evidence="4 5" key="1">
    <citation type="submission" date="2021-04" db="EMBL/GenBank/DDBJ databases">
        <title>Characterization of the biosynthetic gene cluster of new lipopeptides with antitumor activity in the genome of the marine Streptomyces PHM034.</title>
        <authorList>
            <person name="Ceniceros A."/>
            <person name="Canedo L."/>
            <person name="Mendez C."/>
            <person name="Olano C."/>
            <person name="Schleissner C."/>
            <person name="Cuevas C."/>
            <person name="De La Calle F."/>
            <person name="Salas J.A."/>
        </authorList>
    </citation>
    <scope>NUCLEOTIDE SEQUENCE [LARGE SCALE GENOMIC DNA]</scope>
    <source>
        <strain evidence="4 5">PHM034</strain>
    </source>
</reference>
<proteinExistence type="inferred from homology"/>
<organism evidence="4 5">
    <name type="scientific">Streptomyces tuirus</name>
    <dbReference type="NCBI Taxonomy" id="68278"/>
    <lineage>
        <taxon>Bacteria</taxon>
        <taxon>Bacillati</taxon>
        <taxon>Actinomycetota</taxon>
        <taxon>Actinomycetes</taxon>
        <taxon>Kitasatosporales</taxon>
        <taxon>Streptomycetaceae</taxon>
        <taxon>Streptomyces</taxon>
    </lineage>
</organism>
<evidence type="ECO:0000313" key="4">
    <source>
        <dbReference type="EMBL" id="MBR8641426.1"/>
    </source>
</evidence>
<keyword evidence="2" id="KW-0637">Prenyltransferase</keyword>
<dbReference type="SFLD" id="SFLDG01163">
    <property type="entry name" value="II"/>
    <property type="match status" value="1"/>
</dbReference>
<gene>
    <name evidence="4" type="ORF">KEF29_24120</name>
</gene>
<dbReference type="CDD" id="cd13931">
    <property type="entry name" value="PT-CloQ_NphB"/>
    <property type="match status" value="1"/>
</dbReference>
<protein>
    <submittedName>
        <fullName evidence="4">Prenyltransferase</fullName>
    </submittedName>
</protein>
<evidence type="ECO:0000256" key="3">
    <source>
        <dbReference type="ARBA" id="ARBA00022679"/>
    </source>
</evidence>
<accession>A0A941FDR7</accession>
<keyword evidence="5" id="KW-1185">Reference proteome</keyword>
<dbReference type="InterPro" id="IPR020965">
    <property type="entry name" value="Prenyltransferase_CloQ"/>
</dbReference>
<dbReference type="SUPFAM" id="SSF143492">
    <property type="entry name" value="Prenyltransferase-like"/>
    <property type="match status" value="1"/>
</dbReference>
<comment type="caution">
    <text evidence="4">The sequence shown here is derived from an EMBL/GenBank/DDBJ whole genome shotgun (WGS) entry which is preliminary data.</text>
</comment>
<sequence length="299" mass="33132">MPESTELTELYSAIEESARVVGVTGSRDKIWPVLTAYQDTLPQSVISFRVQTGARKTDDLDCRFTLLPKDLDPYAVAVSNGLIAKTDHPVGALLREVHDEFPVDCYGVDFGVVGGFKKAWSFFRPDDLQSVSRFAGLPSMPPSVSENLHLFDRYGMTDTVSVVGYDYTKRSINLYFTGAPAECFTPEGIKSVLSDFGMPEPSDGMLKFGEQAFAIYVTLNWDSLQAERVTYSVNTRDAMALPVDIAPPIEKLVKDGPYGTAGSRFVYGITVTPKGEYHKIQKYYQWQTRVEKLLSADAG</sequence>
<dbReference type="Proteomes" id="UP000682308">
    <property type="component" value="Unassembled WGS sequence"/>
</dbReference>
<dbReference type="InterPro" id="IPR033964">
    <property type="entry name" value="ABBA"/>
</dbReference>
<name>A0A941FDR7_9ACTN</name>
<evidence type="ECO:0000256" key="2">
    <source>
        <dbReference type="ARBA" id="ARBA00022602"/>
    </source>
</evidence>
<dbReference type="AlphaFoldDB" id="A0A941FDR7"/>
<dbReference type="Pfam" id="PF11468">
    <property type="entry name" value="PTase_Orf2"/>
    <property type="match status" value="1"/>
</dbReference>
<evidence type="ECO:0000313" key="5">
    <source>
        <dbReference type="Proteomes" id="UP000682308"/>
    </source>
</evidence>